<reference evidence="3" key="1">
    <citation type="submission" date="2019-10" db="EMBL/GenBank/DDBJ databases">
        <authorList>
            <person name="Soares A.E.R."/>
            <person name="Aleixo A."/>
            <person name="Schneider P."/>
            <person name="Miyaki C.Y."/>
            <person name="Schneider M.P."/>
            <person name="Mello C."/>
            <person name="Vasconcelos A.T.R."/>
        </authorList>
    </citation>
    <scope>NUCLEOTIDE SEQUENCE</scope>
    <source>
        <tissue evidence="3">Muscle</tissue>
    </source>
</reference>
<dbReference type="EMBL" id="WHWB01036031">
    <property type="protein sequence ID" value="KAJ7401186.1"/>
    <property type="molecule type" value="Genomic_DNA"/>
</dbReference>
<evidence type="ECO:0000313" key="4">
    <source>
        <dbReference type="Proteomes" id="UP001145742"/>
    </source>
</evidence>
<feature type="compositionally biased region" description="Basic and acidic residues" evidence="1">
    <location>
        <begin position="1"/>
        <end position="11"/>
    </location>
</feature>
<gene>
    <name evidence="3" type="ORF">WISP_00184</name>
</gene>
<comment type="caution">
    <text evidence="3">The sequence shown here is derived from an EMBL/GenBank/DDBJ whole genome shotgun (WGS) entry which is preliminary data.</text>
</comment>
<proteinExistence type="predicted"/>
<feature type="region of interest" description="Disordered" evidence="1">
    <location>
        <begin position="1"/>
        <end position="24"/>
    </location>
</feature>
<sequence length="68" mass="7264">MAPRGERDRTRRCPRAAAAPAPPAQIQHCHAECVTDTQVCGARFCDPAGDTFAVTGYDLSEILCYGPA</sequence>
<dbReference type="Pfam" id="PF21031">
    <property type="entry name" value="WDR54"/>
    <property type="match status" value="1"/>
</dbReference>
<name>A0ABQ9CJM9_9PASS</name>
<dbReference type="InterPro" id="IPR049546">
    <property type="entry name" value="WDR54_beta_prop"/>
</dbReference>
<dbReference type="Proteomes" id="UP001145742">
    <property type="component" value="Unassembled WGS sequence"/>
</dbReference>
<evidence type="ECO:0000313" key="3">
    <source>
        <dbReference type="EMBL" id="KAJ7401186.1"/>
    </source>
</evidence>
<evidence type="ECO:0000256" key="1">
    <source>
        <dbReference type="SAM" id="MobiDB-lite"/>
    </source>
</evidence>
<accession>A0ABQ9CJM9</accession>
<organism evidence="3 4">
    <name type="scientific">Willisornis vidua</name>
    <name type="common">Xingu scale-backed antbird</name>
    <dbReference type="NCBI Taxonomy" id="1566151"/>
    <lineage>
        <taxon>Eukaryota</taxon>
        <taxon>Metazoa</taxon>
        <taxon>Chordata</taxon>
        <taxon>Craniata</taxon>
        <taxon>Vertebrata</taxon>
        <taxon>Euteleostomi</taxon>
        <taxon>Archelosauria</taxon>
        <taxon>Archosauria</taxon>
        <taxon>Dinosauria</taxon>
        <taxon>Saurischia</taxon>
        <taxon>Theropoda</taxon>
        <taxon>Coelurosauria</taxon>
        <taxon>Aves</taxon>
        <taxon>Neognathae</taxon>
        <taxon>Neoaves</taxon>
        <taxon>Telluraves</taxon>
        <taxon>Australaves</taxon>
        <taxon>Passeriformes</taxon>
        <taxon>Thamnophilidae</taxon>
        <taxon>Willisornis</taxon>
    </lineage>
</organism>
<evidence type="ECO:0000259" key="2">
    <source>
        <dbReference type="Pfam" id="PF21031"/>
    </source>
</evidence>
<protein>
    <recommendedName>
        <fullName evidence="2">WD repeat-containing protein 54 beta-propeller domain-containing protein</fullName>
    </recommendedName>
</protein>
<feature type="domain" description="WD repeat-containing protein 54 beta-propeller" evidence="2">
    <location>
        <begin position="25"/>
        <end position="63"/>
    </location>
</feature>
<keyword evidence="4" id="KW-1185">Reference proteome</keyword>